<dbReference type="SUPFAM" id="SSF158791">
    <property type="entry name" value="MgtE N-terminal domain-like"/>
    <property type="match status" value="1"/>
</dbReference>
<dbReference type="Proteomes" id="UP001595445">
    <property type="component" value="Unassembled WGS sequence"/>
</dbReference>
<comment type="caution">
    <text evidence="1">The sequence shown here is derived from an EMBL/GenBank/DDBJ whole genome shotgun (WGS) entry which is preliminary data.</text>
</comment>
<evidence type="ECO:0000313" key="2">
    <source>
        <dbReference type="Proteomes" id="UP001595445"/>
    </source>
</evidence>
<proteinExistence type="predicted"/>
<sequence>MSARRKAGQGALFIVAMLFATSGALRLGSGVGSALARSGDAPEPGPEAAPAACETPAAVAEALKLREDRLAVQEAALQDRLAALALADQAMAGRMAGMAAMEEELKATLALADGAAEEDIQRLTAVYQAMKPKDAAALFNTMSPEFAAGFLARMPPEPAAAILSGMSSEAAYGVSVIVAGRNAGAPKE</sequence>
<accession>A0ABV7DU20</accession>
<gene>
    <name evidence="1" type="ORF">ACFOD6_07470</name>
</gene>
<evidence type="ECO:0000313" key="1">
    <source>
        <dbReference type="EMBL" id="MFC3085885.1"/>
    </source>
</evidence>
<protein>
    <submittedName>
        <fullName evidence="1">MotE family protein</fullName>
    </submittedName>
</protein>
<keyword evidence="2" id="KW-1185">Reference proteome</keyword>
<dbReference type="EMBL" id="JBHRSM010000013">
    <property type="protein sequence ID" value="MFC3085885.1"/>
    <property type="molecule type" value="Genomic_DNA"/>
</dbReference>
<organism evidence="1 2">
    <name type="scientific">Tabrizicola soli</name>
    <dbReference type="NCBI Taxonomy" id="2185115"/>
    <lineage>
        <taxon>Bacteria</taxon>
        <taxon>Pseudomonadati</taxon>
        <taxon>Pseudomonadota</taxon>
        <taxon>Alphaproteobacteria</taxon>
        <taxon>Rhodobacterales</taxon>
        <taxon>Paracoccaceae</taxon>
        <taxon>Tabrizicola</taxon>
    </lineage>
</organism>
<name>A0ABV7DU20_9RHOB</name>
<reference evidence="2" key="1">
    <citation type="journal article" date="2019" name="Int. J. Syst. Evol. Microbiol.">
        <title>The Global Catalogue of Microorganisms (GCM) 10K type strain sequencing project: providing services to taxonomists for standard genome sequencing and annotation.</title>
        <authorList>
            <consortium name="The Broad Institute Genomics Platform"/>
            <consortium name="The Broad Institute Genome Sequencing Center for Infectious Disease"/>
            <person name="Wu L."/>
            <person name="Ma J."/>
        </authorList>
    </citation>
    <scope>NUCLEOTIDE SEQUENCE [LARGE SCALE GENOMIC DNA]</scope>
    <source>
        <strain evidence="2">KCTC 62102</strain>
    </source>
</reference>
<dbReference type="RefSeq" id="WP_197643188.1">
    <property type="nucleotide sequence ID" value="NZ_JAEACP010000008.1"/>
</dbReference>